<dbReference type="PANTHER" id="PTHR33445:SF1">
    <property type="entry name" value="ATP SYNTHASE SUBUNIT B"/>
    <property type="match status" value="1"/>
</dbReference>
<dbReference type="GO" id="GO:0012505">
    <property type="term" value="C:endomembrane system"/>
    <property type="evidence" value="ECO:0007669"/>
    <property type="project" value="UniProtKB-SubCell"/>
</dbReference>
<evidence type="ECO:0000313" key="15">
    <source>
        <dbReference type="EMBL" id="ATZ16672.1"/>
    </source>
</evidence>
<evidence type="ECO:0000256" key="8">
    <source>
        <dbReference type="ARBA" id="ARBA00023065"/>
    </source>
</evidence>
<keyword evidence="6 13" id="KW-0375">Hydrogen ion transport</keyword>
<dbReference type="InterPro" id="IPR002146">
    <property type="entry name" value="ATP_synth_b/b'su_bac/chlpt"/>
</dbReference>
<evidence type="ECO:0000256" key="2">
    <source>
        <dbReference type="ARBA" id="ARBA00022448"/>
    </source>
</evidence>
<evidence type="ECO:0000256" key="5">
    <source>
        <dbReference type="ARBA" id="ARBA00022692"/>
    </source>
</evidence>
<keyword evidence="9 13" id="KW-0472">Membrane</keyword>
<name>A0A2K8NS43_9MOLU</name>
<reference evidence="15 16" key="1">
    <citation type="submission" date="2017-11" db="EMBL/GenBank/DDBJ databases">
        <title>Genome sequence of Entomoplasma freundtii BARC 318 (ATCC 51999).</title>
        <authorList>
            <person name="Lo W.-S."/>
            <person name="Gasparich G.E."/>
            <person name="Kuo C.-H."/>
        </authorList>
    </citation>
    <scope>NUCLEOTIDE SEQUENCE [LARGE SCALE GENOMIC DNA]</scope>
    <source>
        <strain evidence="15 16">BARC 318</strain>
    </source>
</reference>
<dbReference type="Proteomes" id="UP000232222">
    <property type="component" value="Chromosome"/>
</dbReference>
<organism evidence="15 16">
    <name type="scientific">Entomoplasma freundtii</name>
    <dbReference type="NCBI Taxonomy" id="74700"/>
    <lineage>
        <taxon>Bacteria</taxon>
        <taxon>Bacillati</taxon>
        <taxon>Mycoplasmatota</taxon>
        <taxon>Mollicutes</taxon>
        <taxon>Entomoplasmatales</taxon>
        <taxon>Entomoplasmataceae</taxon>
        <taxon>Entomoplasma</taxon>
    </lineage>
</organism>
<feature type="transmembrane region" description="Helical" evidence="13">
    <location>
        <begin position="28"/>
        <end position="47"/>
    </location>
</feature>
<sequence length="186" mass="20709">MDEFLVLLTNTPGVPDVVGLLFPNLPNFIAHVLATIVIVVFLAKVVYKPFRESIDKRRDKIDEVLNEAIVKQTTANRDRKDAAQLLREAKTESVEIVEKARIEADSQKADILEAANIEASNLQGYAKKSVARERAKAEGEIHEAIVNVALQAASKILEEKIDDSKDKKMIDEFIANLDKDNKDDVA</sequence>
<dbReference type="GO" id="GO:0046961">
    <property type="term" value="F:proton-transporting ATPase activity, rotational mechanism"/>
    <property type="evidence" value="ECO:0007669"/>
    <property type="project" value="TreeGrafter"/>
</dbReference>
<dbReference type="Pfam" id="PF00430">
    <property type="entry name" value="ATP-synt_B"/>
    <property type="match status" value="1"/>
</dbReference>
<proteinExistence type="inferred from homology"/>
<evidence type="ECO:0000256" key="9">
    <source>
        <dbReference type="ARBA" id="ARBA00023136"/>
    </source>
</evidence>
<evidence type="ECO:0000256" key="3">
    <source>
        <dbReference type="ARBA" id="ARBA00022475"/>
    </source>
</evidence>
<evidence type="ECO:0000256" key="12">
    <source>
        <dbReference type="ARBA" id="ARBA00037847"/>
    </source>
</evidence>
<keyword evidence="10 13" id="KW-0066">ATP synthesis</keyword>
<dbReference type="KEGG" id="efr:EFREU_v1c06520"/>
<dbReference type="OrthoDB" id="399036at2"/>
<keyword evidence="16" id="KW-1185">Reference proteome</keyword>
<keyword evidence="3 13" id="KW-1003">Cell membrane</keyword>
<accession>A0A2K8NS43</accession>
<keyword evidence="4 13" id="KW-0138">CF(0)</keyword>
<comment type="function">
    <text evidence="13">Component of the F(0) channel, it forms part of the peripheral stalk, linking F(1) to F(0).</text>
</comment>
<evidence type="ECO:0000256" key="4">
    <source>
        <dbReference type="ARBA" id="ARBA00022547"/>
    </source>
</evidence>
<dbReference type="GO" id="GO:0005886">
    <property type="term" value="C:plasma membrane"/>
    <property type="evidence" value="ECO:0007669"/>
    <property type="project" value="UniProtKB-SubCell"/>
</dbReference>
<protein>
    <recommendedName>
        <fullName evidence="13">ATP synthase subunit b</fullName>
    </recommendedName>
    <alternativeName>
        <fullName evidence="13">ATP synthase F(0) sector subunit b</fullName>
    </alternativeName>
    <alternativeName>
        <fullName evidence="13">ATPase subunit I</fullName>
    </alternativeName>
    <alternativeName>
        <fullName evidence="13">F-type ATPase subunit b</fullName>
        <shortName evidence="13">F-ATPase subunit b</shortName>
    </alternativeName>
</protein>
<comment type="function">
    <text evidence="11 13">F(1)F(0) ATP synthase produces ATP from ADP in the presence of a proton or sodium gradient. F-type ATPases consist of two structural domains, F(1) containing the extramembraneous catalytic core and F(0) containing the membrane proton channel, linked together by a central stalk and a peripheral stalk. During catalysis, ATP synthesis in the catalytic domain of F(1) is coupled via a rotary mechanism of the central stalk subunits to proton translocation.</text>
</comment>
<dbReference type="InterPro" id="IPR005864">
    <property type="entry name" value="ATP_synth_F0_bsu_bac"/>
</dbReference>
<evidence type="ECO:0000313" key="16">
    <source>
        <dbReference type="Proteomes" id="UP000232222"/>
    </source>
</evidence>
<dbReference type="PANTHER" id="PTHR33445">
    <property type="entry name" value="ATP SYNTHASE SUBUNIT B', CHLOROPLASTIC"/>
    <property type="match status" value="1"/>
</dbReference>
<comment type="subcellular location">
    <subcellularLocation>
        <location evidence="13">Cell membrane</location>
        <topology evidence="13">Single-pass membrane protein</topology>
    </subcellularLocation>
    <subcellularLocation>
        <location evidence="12">Endomembrane system</location>
        <topology evidence="12">Single-pass membrane protein</topology>
    </subcellularLocation>
</comment>
<evidence type="ECO:0000256" key="7">
    <source>
        <dbReference type="ARBA" id="ARBA00022989"/>
    </source>
</evidence>
<dbReference type="RefSeq" id="WP_100609753.1">
    <property type="nucleotide sequence ID" value="NZ_CP024962.1"/>
</dbReference>
<comment type="subunit">
    <text evidence="13">F-type ATPases have 2 components, F(1) - the catalytic core - and F(0) - the membrane proton channel. F(1) has five subunits: alpha(3), beta(3), gamma(1), delta(1), epsilon(1). F(0) has three main subunits: a(1), b(2) and c(10-14). The alpha and beta chains form an alternating ring which encloses part of the gamma chain. F(1) is attached to F(0) by a central stalk formed by the gamma and epsilon chains, while a peripheral stalk is formed by the delta and b chains.</text>
</comment>
<dbReference type="InterPro" id="IPR050059">
    <property type="entry name" value="ATP_synthase_B_chain"/>
</dbReference>
<dbReference type="HAMAP" id="MF_01398">
    <property type="entry name" value="ATP_synth_b_bprime"/>
    <property type="match status" value="1"/>
</dbReference>
<evidence type="ECO:0000256" key="1">
    <source>
        <dbReference type="ARBA" id="ARBA00005513"/>
    </source>
</evidence>
<dbReference type="CDD" id="cd06503">
    <property type="entry name" value="ATP-synt_Fo_b"/>
    <property type="match status" value="1"/>
</dbReference>
<dbReference type="GO" id="GO:0045259">
    <property type="term" value="C:proton-transporting ATP synthase complex"/>
    <property type="evidence" value="ECO:0007669"/>
    <property type="project" value="UniProtKB-KW"/>
</dbReference>
<dbReference type="GO" id="GO:0046933">
    <property type="term" value="F:proton-transporting ATP synthase activity, rotational mechanism"/>
    <property type="evidence" value="ECO:0007669"/>
    <property type="project" value="UniProtKB-UniRule"/>
</dbReference>
<keyword evidence="8 13" id="KW-0406">Ion transport</keyword>
<keyword evidence="2 13" id="KW-0813">Transport</keyword>
<evidence type="ECO:0000256" key="6">
    <source>
        <dbReference type="ARBA" id="ARBA00022781"/>
    </source>
</evidence>
<dbReference type="NCBIfam" id="TIGR01144">
    <property type="entry name" value="ATP_synt_b"/>
    <property type="match status" value="1"/>
</dbReference>
<gene>
    <name evidence="13 15" type="primary">atpF</name>
    <name evidence="15" type="ORF">EFREU_v1c06520</name>
</gene>
<evidence type="ECO:0000256" key="11">
    <source>
        <dbReference type="ARBA" id="ARBA00025198"/>
    </source>
</evidence>
<dbReference type="AlphaFoldDB" id="A0A2K8NS43"/>
<evidence type="ECO:0000256" key="13">
    <source>
        <dbReference type="HAMAP-Rule" id="MF_01398"/>
    </source>
</evidence>
<keyword evidence="5 13" id="KW-0812">Transmembrane</keyword>
<dbReference type="EMBL" id="CP024962">
    <property type="protein sequence ID" value="ATZ16672.1"/>
    <property type="molecule type" value="Genomic_DNA"/>
</dbReference>
<evidence type="ECO:0000256" key="10">
    <source>
        <dbReference type="ARBA" id="ARBA00023310"/>
    </source>
</evidence>
<comment type="similarity">
    <text evidence="1 13 14">Belongs to the ATPase B chain family.</text>
</comment>
<keyword evidence="7 13" id="KW-1133">Transmembrane helix</keyword>
<evidence type="ECO:0000256" key="14">
    <source>
        <dbReference type="RuleBase" id="RU003848"/>
    </source>
</evidence>